<dbReference type="KEGG" id="trb:HB776_03360"/>
<sequence length="111" mass="12208">MPETVRSLSPYAADAVTPLDQLLRKTRIESKLKTAEAAERAEISLDLMRRIEAGDPGCTIGAAFEVATIVGLPLFNSDQATMSRIATSNREVMKLLPKSVRTSRIEIDDEF</sequence>
<organism evidence="1 2">
    <name type="scientific">Tardiphaga robiniae</name>
    <dbReference type="NCBI Taxonomy" id="943830"/>
    <lineage>
        <taxon>Bacteria</taxon>
        <taxon>Pseudomonadati</taxon>
        <taxon>Pseudomonadota</taxon>
        <taxon>Alphaproteobacteria</taxon>
        <taxon>Hyphomicrobiales</taxon>
        <taxon>Nitrobacteraceae</taxon>
        <taxon>Tardiphaga</taxon>
    </lineage>
</organism>
<name>A0A7G6TUF5_9BRAD</name>
<dbReference type="InterPro" id="IPR010982">
    <property type="entry name" value="Lambda_DNA-bd_dom_sf"/>
</dbReference>
<protein>
    <submittedName>
        <fullName evidence="1">Helix-turn-helix domain-containing protein</fullName>
    </submittedName>
</protein>
<gene>
    <name evidence="1" type="ORF">HB776_03360</name>
</gene>
<dbReference type="SUPFAM" id="SSF47413">
    <property type="entry name" value="lambda repressor-like DNA-binding domains"/>
    <property type="match status" value="1"/>
</dbReference>
<evidence type="ECO:0000313" key="2">
    <source>
        <dbReference type="Proteomes" id="UP000515291"/>
    </source>
</evidence>
<proteinExistence type="predicted"/>
<dbReference type="Gene3D" id="1.10.260.40">
    <property type="entry name" value="lambda repressor-like DNA-binding domains"/>
    <property type="match status" value="1"/>
</dbReference>
<dbReference type="Proteomes" id="UP000515291">
    <property type="component" value="Chromosome"/>
</dbReference>
<reference evidence="2" key="1">
    <citation type="journal article" date="2020" name="Mol. Plant Microbe">
        <title>Rhizobial microsymbionts of the narrowly endemic Oxytropis species growing in Kamchatka are characterized by significant genetic diversity and possess a set of genes that are associated with T3SS and T6SS secretion systems and can affect the development of symbiosis.</title>
        <authorList>
            <person name="Safronova V."/>
            <person name="Guro P."/>
            <person name="Sazanova A."/>
            <person name="Kuznetsova I."/>
            <person name="Belimov A."/>
            <person name="Yakubov V."/>
            <person name="Chirak E."/>
            <person name="Afonin A."/>
            <person name="Gogolev Y."/>
            <person name="Andronov E."/>
            <person name="Tikhonovich I."/>
        </authorList>
    </citation>
    <scope>NUCLEOTIDE SEQUENCE [LARGE SCALE GENOMIC DNA]</scope>
    <source>
        <strain evidence="2">581</strain>
    </source>
</reference>
<evidence type="ECO:0000313" key="1">
    <source>
        <dbReference type="EMBL" id="QND70387.1"/>
    </source>
</evidence>
<accession>A0A7G6TUF5</accession>
<dbReference type="RefSeq" id="WP_184515082.1">
    <property type="nucleotide sequence ID" value="NZ_CP050292.1"/>
</dbReference>
<dbReference type="AlphaFoldDB" id="A0A7G6TUF5"/>
<dbReference type="EMBL" id="CP050292">
    <property type="protein sequence ID" value="QND70387.1"/>
    <property type="molecule type" value="Genomic_DNA"/>
</dbReference>
<dbReference type="GO" id="GO:0003677">
    <property type="term" value="F:DNA binding"/>
    <property type="evidence" value="ECO:0007669"/>
    <property type="project" value="InterPro"/>
</dbReference>